<keyword evidence="1" id="KW-0614">Plasmid</keyword>
<organism evidence="1 2">
    <name type="scientific">Rhizobium etli 8C-3</name>
    <dbReference type="NCBI Taxonomy" id="538025"/>
    <lineage>
        <taxon>Bacteria</taxon>
        <taxon>Pseudomonadati</taxon>
        <taxon>Pseudomonadota</taxon>
        <taxon>Alphaproteobacteria</taxon>
        <taxon>Hyphomicrobiales</taxon>
        <taxon>Rhizobiaceae</taxon>
        <taxon>Rhizobium/Agrobacterium group</taxon>
        <taxon>Rhizobium</taxon>
    </lineage>
</organism>
<name>A0A1L5PCA2_RHIET</name>
<protein>
    <submittedName>
        <fullName evidence="1">Uncharacterized protein</fullName>
    </submittedName>
</protein>
<gene>
    <name evidence="1" type="ORF">AM571_PB00467</name>
</gene>
<reference evidence="1 2" key="1">
    <citation type="submission" date="2016-09" db="EMBL/GenBank/DDBJ databases">
        <title>The complete genome sequences of Rhizobium gallicum, symbiovars gallicum and phaseoli, symbionts associated to common bean (Phaseolus vulgaris).</title>
        <authorList>
            <person name="Bustos P."/>
            <person name="Santamaria R.I."/>
            <person name="Perez-Carrascal O.M."/>
            <person name="Juarez S."/>
            <person name="Lozano L."/>
            <person name="Martinez-Flores I."/>
            <person name="Martinez-Romero E."/>
            <person name="Cevallos M."/>
            <person name="Romero D."/>
            <person name="Davila G."/>
            <person name="Gonzalez V."/>
        </authorList>
    </citation>
    <scope>NUCLEOTIDE SEQUENCE [LARGE SCALE GENOMIC DNA]</scope>
    <source>
        <strain evidence="1 2">8C-3</strain>
        <plasmid evidence="2">Plasmid prsp8c3b</plasmid>
    </source>
</reference>
<dbReference type="AlphaFoldDB" id="A0A1L5PCA2"/>
<dbReference type="Proteomes" id="UP000185109">
    <property type="component" value="Plasmid pRsp8C3b"/>
</dbReference>
<geneLocation type="plasmid" evidence="2">
    <name>prsp8c3b</name>
</geneLocation>
<evidence type="ECO:0000313" key="1">
    <source>
        <dbReference type="EMBL" id="APO77744.1"/>
    </source>
</evidence>
<sequence length="57" mass="6168">MRKGTLLPLETSFAVCADDISEKLVKTQDISKPASKARDFISFLTAACGCWLDSGCK</sequence>
<proteinExistence type="predicted"/>
<accession>A0A1L5PCA2</accession>
<dbReference type="EMBL" id="CP017243">
    <property type="protein sequence ID" value="APO77744.1"/>
    <property type="molecule type" value="Genomic_DNA"/>
</dbReference>
<evidence type="ECO:0000313" key="2">
    <source>
        <dbReference type="Proteomes" id="UP000185109"/>
    </source>
</evidence>